<accession>A0A176JYP7</accession>
<evidence type="ECO:0000256" key="5">
    <source>
        <dbReference type="ARBA" id="ARBA00023065"/>
    </source>
</evidence>
<dbReference type="Proteomes" id="UP000077339">
    <property type="component" value="Unassembled WGS sequence"/>
</dbReference>
<feature type="transmembrane region" description="Helical" evidence="8">
    <location>
        <begin position="6"/>
        <end position="25"/>
    </location>
</feature>
<keyword evidence="7 8" id="KW-0464">Manganese</keyword>
<keyword evidence="5 8" id="KW-0406">Ion transport</keyword>
<feature type="transmembrane region" description="Helical" evidence="8">
    <location>
        <begin position="37"/>
        <end position="55"/>
    </location>
</feature>
<evidence type="ECO:0000256" key="4">
    <source>
        <dbReference type="ARBA" id="ARBA00022989"/>
    </source>
</evidence>
<evidence type="ECO:0000256" key="8">
    <source>
        <dbReference type="HAMAP-Rule" id="MF_01521"/>
    </source>
</evidence>
<dbReference type="AlphaFoldDB" id="A0A176JYP7"/>
<dbReference type="InterPro" id="IPR022929">
    <property type="entry name" value="Put_MntP"/>
</dbReference>
<keyword evidence="4 8" id="KW-1133">Transmembrane helix</keyword>
<evidence type="ECO:0000256" key="3">
    <source>
        <dbReference type="ARBA" id="ARBA00022692"/>
    </source>
</evidence>
<keyword evidence="1 8" id="KW-0813">Transport</keyword>
<sequence length="182" mass="19844">MELLLVAIALAMDAFAVSVSMGLSLKFVPLNTAFRTSFHFGLYQFFMPLIGWYAASKFSGYIQGLDHWVAFFLLAGIGSKMIFEAFEKKEESTVDRTKGFPLILLSIATSIDALAIGIAYSFLEREILFPAIIIGIIAFGLSYIGIKGGARFGKHLGNRAEIIGGIVLIFIGLKVLIEHLSG</sequence>
<comment type="similarity">
    <text evidence="8">Belongs to the MntP (TC 9.B.29) family.</text>
</comment>
<gene>
    <name evidence="8" type="primary">mntP</name>
    <name evidence="9" type="ORF">AT15_04200</name>
</gene>
<proteinExistence type="inferred from homology"/>
<dbReference type="PANTHER" id="PTHR35529">
    <property type="entry name" value="MANGANESE EFFLUX PUMP MNTP-RELATED"/>
    <property type="match status" value="1"/>
</dbReference>
<evidence type="ECO:0000256" key="2">
    <source>
        <dbReference type="ARBA" id="ARBA00022475"/>
    </source>
</evidence>
<keyword evidence="2 8" id="KW-1003">Cell membrane</keyword>
<dbReference type="InterPro" id="IPR003810">
    <property type="entry name" value="Mntp/YtaF"/>
</dbReference>
<dbReference type="EMBL" id="JFHK01000021">
    <property type="protein sequence ID" value="OAA29007.1"/>
    <property type="molecule type" value="Genomic_DNA"/>
</dbReference>
<dbReference type="STRING" id="1453497.AT15_04200"/>
<dbReference type="GO" id="GO:0005886">
    <property type="term" value="C:plasma membrane"/>
    <property type="evidence" value="ECO:0007669"/>
    <property type="project" value="UniProtKB-SubCell"/>
</dbReference>
<feature type="transmembrane region" description="Helical" evidence="8">
    <location>
        <begin position="127"/>
        <end position="146"/>
    </location>
</feature>
<comment type="caution">
    <text evidence="9">The sequence shown here is derived from an EMBL/GenBank/DDBJ whole genome shotgun (WGS) entry which is preliminary data.</text>
</comment>
<evidence type="ECO:0000313" key="10">
    <source>
        <dbReference type="Proteomes" id="UP000077339"/>
    </source>
</evidence>
<name>A0A176JYP7_9BACT</name>
<dbReference type="PANTHER" id="PTHR35529:SF1">
    <property type="entry name" value="MANGANESE EFFLUX PUMP MNTP-RELATED"/>
    <property type="match status" value="1"/>
</dbReference>
<dbReference type="RefSeq" id="WP_068348441.1">
    <property type="nucleotide sequence ID" value="NZ_JFHK01000021.1"/>
</dbReference>
<protein>
    <recommendedName>
        <fullName evidence="8">Putative manganese efflux pump MntP</fullName>
    </recommendedName>
</protein>
<keyword evidence="10" id="KW-1185">Reference proteome</keyword>
<feature type="transmembrane region" description="Helical" evidence="8">
    <location>
        <begin position="67"/>
        <end position="87"/>
    </location>
</feature>
<keyword evidence="3 8" id="KW-0812">Transmembrane</keyword>
<keyword evidence="6 8" id="KW-0472">Membrane</keyword>
<reference evidence="9 10" key="1">
    <citation type="submission" date="2014-02" db="EMBL/GenBank/DDBJ databases">
        <title>Kosmotoga genome sequencing.</title>
        <authorList>
            <person name="Pollo S.M."/>
            <person name="Charchuk R."/>
            <person name="Nesbo C.L."/>
        </authorList>
    </citation>
    <scope>NUCLEOTIDE SEQUENCE [LARGE SCALE GENOMIC DNA]</scope>
    <source>
        <strain evidence="9 10">S304</strain>
    </source>
</reference>
<evidence type="ECO:0000256" key="7">
    <source>
        <dbReference type="ARBA" id="ARBA00023211"/>
    </source>
</evidence>
<evidence type="ECO:0000313" key="9">
    <source>
        <dbReference type="EMBL" id="OAA29007.1"/>
    </source>
</evidence>
<dbReference type="HAMAP" id="MF_01521">
    <property type="entry name" value="MntP_pump"/>
    <property type="match status" value="1"/>
</dbReference>
<feature type="transmembrane region" description="Helical" evidence="8">
    <location>
        <begin position="99"/>
        <end position="121"/>
    </location>
</feature>
<evidence type="ECO:0000256" key="1">
    <source>
        <dbReference type="ARBA" id="ARBA00022448"/>
    </source>
</evidence>
<evidence type="ECO:0000256" key="6">
    <source>
        <dbReference type="ARBA" id="ARBA00023136"/>
    </source>
</evidence>
<dbReference type="OrthoDB" id="9811590at2"/>
<comment type="subcellular location">
    <subcellularLocation>
        <location evidence="8">Cell membrane</location>
        <topology evidence="8">Multi-pass membrane protein</topology>
    </subcellularLocation>
</comment>
<organism evidence="9 10">
    <name type="scientific">Kosmotoga arenicorallina S304</name>
    <dbReference type="NCBI Taxonomy" id="1453497"/>
    <lineage>
        <taxon>Bacteria</taxon>
        <taxon>Thermotogati</taxon>
        <taxon>Thermotogota</taxon>
        <taxon>Thermotogae</taxon>
        <taxon>Kosmotogales</taxon>
        <taxon>Kosmotogaceae</taxon>
        <taxon>Kosmotoga</taxon>
    </lineage>
</organism>
<dbReference type="PATRIC" id="fig|1453497.3.peg.835"/>
<dbReference type="GO" id="GO:0005384">
    <property type="term" value="F:manganese ion transmembrane transporter activity"/>
    <property type="evidence" value="ECO:0007669"/>
    <property type="project" value="UniProtKB-UniRule"/>
</dbReference>
<comment type="function">
    <text evidence="8">Probably functions as a manganese efflux pump.</text>
</comment>
<feature type="transmembrane region" description="Helical" evidence="8">
    <location>
        <begin position="158"/>
        <end position="177"/>
    </location>
</feature>
<dbReference type="Pfam" id="PF02659">
    <property type="entry name" value="Mntp"/>
    <property type="match status" value="1"/>
</dbReference>